<dbReference type="SUPFAM" id="SSF75011">
    <property type="entry name" value="3-carboxy-cis,cis-mucoante lactonizing enzyme"/>
    <property type="match status" value="1"/>
</dbReference>
<dbReference type="Gene3D" id="2.60.40.10">
    <property type="entry name" value="Immunoglobulins"/>
    <property type="match status" value="1"/>
</dbReference>
<dbReference type="InterPro" id="IPR015943">
    <property type="entry name" value="WD40/YVTN_repeat-like_dom_sf"/>
</dbReference>
<dbReference type="Pfam" id="PF18911">
    <property type="entry name" value="PKD_4"/>
    <property type="match status" value="1"/>
</dbReference>
<dbReference type="CDD" id="cd00146">
    <property type="entry name" value="PKD"/>
    <property type="match status" value="1"/>
</dbReference>
<feature type="signal peptide" evidence="1">
    <location>
        <begin position="1"/>
        <end position="18"/>
    </location>
</feature>
<evidence type="ECO:0000256" key="1">
    <source>
        <dbReference type="SAM" id="SignalP"/>
    </source>
</evidence>
<dbReference type="Gene3D" id="2.130.10.10">
    <property type="entry name" value="YVTN repeat-like/Quinoprotein amine dehydrogenase"/>
    <property type="match status" value="1"/>
</dbReference>
<dbReference type="EMBL" id="CP122539">
    <property type="protein sequence ID" value="WGH75611.1"/>
    <property type="molecule type" value="Genomic_DNA"/>
</dbReference>
<dbReference type="InterPro" id="IPR035986">
    <property type="entry name" value="PKD_dom_sf"/>
</dbReference>
<keyword evidence="1" id="KW-0732">Signal</keyword>
<feature type="chain" id="PRO_5046448234" evidence="1">
    <location>
        <begin position="19"/>
        <end position="906"/>
    </location>
</feature>
<keyword evidence="4" id="KW-1185">Reference proteome</keyword>
<organism evidence="3 4">
    <name type="scientific">Tenacibaculum tangerinum</name>
    <dbReference type="NCBI Taxonomy" id="3038772"/>
    <lineage>
        <taxon>Bacteria</taxon>
        <taxon>Pseudomonadati</taxon>
        <taxon>Bacteroidota</taxon>
        <taxon>Flavobacteriia</taxon>
        <taxon>Flavobacteriales</taxon>
        <taxon>Flavobacteriaceae</taxon>
        <taxon>Tenacibaculum</taxon>
    </lineage>
</organism>
<accession>A0ABY8L2E1</accession>
<feature type="domain" description="PKD" evidence="2">
    <location>
        <begin position="415"/>
        <end position="451"/>
    </location>
</feature>
<sequence>MNKLLVLFLFLYSLFCFSQNETNHWFFGDKAGLNFSYGGINVTNTSQMETPAGCTSISDTNGNLLFYSDGKTIWNRNHEVMEGGTDLGDKKELFQNSIIIPKPNSTEIYYLLYMKSTLPSGTFALFLAEIEISSSYPNGIVKRRNSLLKSLTTERITAVHHKNGKSIWVITLNKSGAITSPITNISAFEIDETGVVRPPKNNTIQEDSIDKIGAMKISPDGSKLAISDYNNSFIYVYNFDTSSGNVSFNTRIFTDIALLSPTYPYGLGFSPNSKILYYTARQRTDSSILVQYFFDNPFPSNPLFSEKTPIFVSYDYSFGALQLANNGKVYVAMYTKDDPIDEINGLSPVQNIGFIDSPDQYKLDCDYNHMAIQLDPGLSIKGLPSFIQSYFRNRILTEDQCVFDTFNFSLDSYAPINSVTWEFGDGSISNEMSPEYAYTTAGEYTVTATININNKDVKLYKKVTVFPLPKLIPNQEIVQCDDDNDGVNLFNLNAIGDKISTDDTLTYEFYTNLADAENNTNQIQDPENFYNESNPQTIYTRATSLNGCSNIESFSIEALFRPALTIPPITACKDVESSVNEDVGFFDLRVKRSQIVNNLGLSKLEKISFFASFTDAQKSINILPYEYISNSTTIWVKIENENGCFGISPIELIVNSPQINLEDNYTICISPSDHPPITLTADSSYDRFEWKDENNTTIATSNSFALTKAGTFSLTIFKTINGVECSTSKSFTVNYPPPPKILNVDVTVQSETENIVYVSVNGDSNYEFSLDDTTYFGNGASHSFYNVQPGIATIYIKDLNKCEPSITASASIIGYPKFLTPNSDGFNDYWKVYGVSTNFFKEIDIKIFNRFGKVVYVINDKNSDLGWDGTYNNIQLPTNDYWFHAKLKDLNDNTIDKKGHFTLKRN</sequence>
<gene>
    <name evidence="3" type="ORF">P8625_00165</name>
</gene>
<dbReference type="RefSeq" id="WP_279651485.1">
    <property type="nucleotide sequence ID" value="NZ_CP122539.1"/>
</dbReference>
<protein>
    <submittedName>
        <fullName evidence="3">T9SS type B sorting domain-containing protein</fullName>
    </submittedName>
</protein>
<proteinExistence type="predicted"/>
<dbReference type="PROSITE" id="PS50093">
    <property type="entry name" value="PKD"/>
    <property type="match status" value="1"/>
</dbReference>
<dbReference type="InterPro" id="IPR013783">
    <property type="entry name" value="Ig-like_fold"/>
</dbReference>
<dbReference type="Proteomes" id="UP001232001">
    <property type="component" value="Chromosome"/>
</dbReference>
<dbReference type="NCBIfam" id="TIGR04131">
    <property type="entry name" value="Bac_Flav_CTERM"/>
    <property type="match status" value="1"/>
</dbReference>
<dbReference type="SUPFAM" id="SSF49299">
    <property type="entry name" value="PKD domain"/>
    <property type="match status" value="1"/>
</dbReference>
<reference evidence="3 4" key="1">
    <citation type="submission" date="2023-04" db="EMBL/GenBank/DDBJ databases">
        <title>Tenacibaculum tangerinum sp. nov., isolated from sea tidal flat of South Korea.</title>
        <authorList>
            <person name="Lee S.H."/>
            <person name="Kim J.-J."/>
        </authorList>
    </citation>
    <scope>NUCLEOTIDE SEQUENCE [LARGE SCALE GENOMIC DNA]</scope>
    <source>
        <strain evidence="3 4">GRR-S3-23</strain>
    </source>
</reference>
<dbReference type="Pfam" id="PF13585">
    <property type="entry name" value="CHU_C"/>
    <property type="match status" value="1"/>
</dbReference>
<evidence type="ECO:0000313" key="4">
    <source>
        <dbReference type="Proteomes" id="UP001232001"/>
    </source>
</evidence>
<evidence type="ECO:0000259" key="2">
    <source>
        <dbReference type="PROSITE" id="PS50093"/>
    </source>
</evidence>
<evidence type="ECO:0000313" key="3">
    <source>
        <dbReference type="EMBL" id="WGH75611.1"/>
    </source>
</evidence>
<dbReference type="InterPro" id="IPR000601">
    <property type="entry name" value="PKD_dom"/>
</dbReference>
<dbReference type="InterPro" id="IPR026341">
    <property type="entry name" value="T9SS_type_B"/>
</dbReference>
<name>A0ABY8L2E1_9FLAO</name>